<dbReference type="Pfam" id="PF14149">
    <property type="entry name" value="YhfH"/>
    <property type="match status" value="1"/>
</dbReference>
<name>A0A5C4THE3_9BACL</name>
<dbReference type="InterPro" id="IPR025432">
    <property type="entry name" value="YhfH-like"/>
</dbReference>
<keyword evidence="2" id="KW-1185">Reference proteome</keyword>
<accession>A0A5C4THE3</accession>
<dbReference type="EMBL" id="VDCQ01000001">
    <property type="protein sequence ID" value="TNJ68395.1"/>
    <property type="molecule type" value="Genomic_DNA"/>
</dbReference>
<reference evidence="1 2" key="1">
    <citation type="submission" date="2019-05" db="EMBL/GenBank/DDBJ databases">
        <title>We sequenced the genome of Paenibacillus hemerocallicola KCTC 33185 for further insight into its adaptation and study the phylogeny of Paenibacillus.</title>
        <authorList>
            <person name="Narsing Rao M.P."/>
        </authorList>
    </citation>
    <scope>NUCLEOTIDE SEQUENCE [LARGE SCALE GENOMIC DNA]</scope>
    <source>
        <strain evidence="1 2">KCTC 33185</strain>
    </source>
</reference>
<dbReference type="AlphaFoldDB" id="A0A5C4THE3"/>
<organism evidence="1 2">
    <name type="scientific">Paenibacillus hemerocallicola</name>
    <dbReference type="NCBI Taxonomy" id="1172614"/>
    <lineage>
        <taxon>Bacteria</taxon>
        <taxon>Bacillati</taxon>
        <taxon>Bacillota</taxon>
        <taxon>Bacilli</taxon>
        <taxon>Bacillales</taxon>
        <taxon>Paenibacillaceae</taxon>
        <taxon>Paenibacillus</taxon>
    </lineage>
</organism>
<sequence>MLLPVNQFFDTLPKKQCSKCGTVMEEQSECYTHECDECGGKTVYPLTFKPDPKYQP</sequence>
<comment type="caution">
    <text evidence="1">The sequence shown here is derived from an EMBL/GenBank/DDBJ whole genome shotgun (WGS) entry which is preliminary data.</text>
</comment>
<evidence type="ECO:0000313" key="1">
    <source>
        <dbReference type="EMBL" id="TNJ68395.1"/>
    </source>
</evidence>
<gene>
    <name evidence="1" type="ORF">FE784_01070</name>
</gene>
<dbReference type="Proteomes" id="UP000307943">
    <property type="component" value="Unassembled WGS sequence"/>
</dbReference>
<evidence type="ECO:0000313" key="2">
    <source>
        <dbReference type="Proteomes" id="UP000307943"/>
    </source>
</evidence>
<protein>
    <submittedName>
        <fullName evidence="1">YhfH family protein</fullName>
    </submittedName>
</protein>
<dbReference type="OrthoDB" id="1122256at2"/>
<proteinExistence type="predicted"/>